<dbReference type="Proteomes" id="UP001387100">
    <property type="component" value="Unassembled WGS sequence"/>
</dbReference>
<feature type="compositionally biased region" description="Low complexity" evidence="1">
    <location>
        <begin position="17"/>
        <end position="31"/>
    </location>
</feature>
<comment type="caution">
    <text evidence="3">The sequence shown here is derived from an EMBL/GenBank/DDBJ whole genome shotgun (WGS) entry which is preliminary data.</text>
</comment>
<sequence length="256" mass="25943">MTQTRPAQTHPTEDAARVTTAPGGTTPAGASAADAQVTELGIGARVSVHPHTDRFVDVILGALDDVESAGLTEGLVLETDEVSTYVGARQAPGEQRIARYLTGLVAAASRRSDGGHVVAHVLLSRGCPGEVSCDLSVTGLPSVEPVVVEPTGVQAVAQWSLYPLLDAAGAGTSGAAPARRGEADDQHMAHIEQAISAAQQRGTASSAAHYATMLRGDVADVVATAVDAWAGVGEVVPHVVTHLTISVGSPSAGTAR</sequence>
<dbReference type="Gene3D" id="3.30.70.930">
    <property type="match status" value="2"/>
</dbReference>
<dbReference type="EMBL" id="JBBIAA010000026">
    <property type="protein sequence ID" value="MEJ5946570.1"/>
    <property type="molecule type" value="Genomic_DNA"/>
</dbReference>
<dbReference type="SUPFAM" id="SSF89957">
    <property type="entry name" value="MTH1187/YkoF-like"/>
    <property type="match status" value="1"/>
</dbReference>
<dbReference type="Pfam" id="PF07615">
    <property type="entry name" value="Ykof"/>
    <property type="match status" value="1"/>
</dbReference>
<organism evidence="3 4">
    <name type="scientific">Pseudokineococcus basanitobsidens</name>
    <dbReference type="NCBI Taxonomy" id="1926649"/>
    <lineage>
        <taxon>Bacteria</taxon>
        <taxon>Bacillati</taxon>
        <taxon>Actinomycetota</taxon>
        <taxon>Actinomycetes</taxon>
        <taxon>Kineosporiales</taxon>
        <taxon>Kineosporiaceae</taxon>
        <taxon>Pseudokineococcus</taxon>
    </lineage>
</organism>
<protein>
    <submittedName>
        <fullName evidence="3">YkoF family thiamine/hydroxymethylpyrimidine-binding protein</fullName>
    </submittedName>
</protein>
<keyword evidence="4" id="KW-1185">Reference proteome</keyword>
<evidence type="ECO:0000313" key="4">
    <source>
        <dbReference type="Proteomes" id="UP001387100"/>
    </source>
</evidence>
<evidence type="ECO:0000259" key="2">
    <source>
        <dbReference type="Pfam" id="PF07615"/>
    </source>
</evidence>
<dbReference type="InterPro" id="IPR029756">
    <property type="entry name" value="MTH1187/YkoF-like"/>
</dbReference>
<evidence type="ECO:0000256" key="1">
    <source>
        <dbReference type="SAM" id="MobiDB-lite"/>
    </source>
</evidence>
<feature type="region of interest" description="Disordered" evidence="1">
    <location>
        <begin position="1"/>
        <end position="31"/>
    </location>
</feature>
<accession>A0ABU8RN88</accession>
<evidence type="ECO:0000313" key="3">
    <source>
        <dbReference type="EMBL" id="MEJ5946570.1"/>
    </source>
</evidence>
<name>A0ABU8RN88_9ACTN</name>
<feature type="domain" description="Thiamin/hydroxymethyl pyrimidine-binding YkoF putative" evidence="2">
    <location>
        <begin position="185"/>
        <end position="251"/>
    </location>
</feature>
<proteinExistence type="predicted"/>
<reference evidence="3 4" key="1">
    <citation type="journal article" date="2017" name="Int. J. Syst. Evol. Microbiol.">
        <title>Pseudokineococcus basanitobsidens sp. nov., isolated from volcanic rock.</title>
        <authorList>
            <person name="Lee D.W."/>
            <person name="Park M.Y."/>
            <person name="Kim J.J."/>
            <person name="Kim B.S."/>
        </authorList>
    </citation>
    <scope>NUCLEOTIDE SEQUENCE [LARGE SCALE GENOMIC DNA]</scope>
    <source>
        <strain evidence="3 4">DSM 103726</strain>
    </source>
</reference>
<dbReference type="RefSeq" id="WP_339575951.1">
    <property type="nucleotide sequence ID" value="NZ_JBBIAA010000026.1"/>
</dbReference>
<feature type="compositionally biased region" description="Polar residues" evidence="1">
    <location>
        <begin position="1"/>
        <end position="10"/>
    </location>
</feature>
<gene>
    <name evidence="3" type="ORF">WDZ17_14830</name>
</gene>
<dbReference type="InterPro" id="IPR011522">
    <property type="entry name" value="Thiamin/HMP-bd_put_YkoF"/>
</dbReference>